<dbReference type="EMBL" id="JAJEPS010000019">
    <property type="protein sequence ID" value="MCC2127380.1"/>
    <property type="molecule type" value="Genomic_DNA"/>
</dbReference>
<organism evidence="2 3">
    <name type="scientific">Hominiventricola filiformis</name>
    <dbReference type="NCBI Taxonomy" id="2885352"/>
    <lineage>
        <taxon>Bacteria</taxon>
        <taxon>Bacillati</taxon>
        <taxon>Bacillota</taxon>
        <taxon>Clostridia</taxon>
        <taxon>Lachnospirales</taxon>
        <taxon>Lachnospiraceae</taxon>
        <taxon>Hominiventricola</taxon>
    </lineage>
</organism>
<reference evidence="2 3" key="1">
    <citation type="submission" date="2021-10" db="EMBL/GenBank/DDBJ databases">
        <title>Anaerobic single-cell dispensing facilitates the cultivation of human gut bacteria.</title>
        <authorList>
            <person name="Afrizal A."/>
        </authorList>
    </citation>
    <scope>NUCLEOTIDE SEQUENCE [LARGE SCALE GENOMIC DNA]</scope>
    <source>
        <strain evidence="2 3">CLA-AA-H276</strain>
    </source>
</reference>
<sequence length="482" mass="54251">MADEIAQVVDLEYKGIYYLLKGTKAMIAAMVSGIKSLHKWNHEKWLNKPGSSSWQKIQEASEGMAPILEFPNEMFEPIIDITNDPDIKGKGRISPFEYYCQKNGLRYCIMPDLNPNDDYIPVAVLAQDFGIHDEQIKAYMRKRVESEEATDKSYEEKISEAKDRLEDAETPEKKEEIMKELEALEQGRNQNSELLAESKGKMEKNNVLDFADYLKQAKDTEFLDNPDLAMLQAQTCGVVREFMPEDCMYPIRDKGLVPESNELYYSQKTGDDTLLTVKRSFETDEKGLVYSVYEVSDPVTGAKLEPISDRGVTMALWNEKLTGILRDAGMMRDEPMTVMRSEDNLHDYILGLDTNFTKAREDGQGISGEAQIVIDQAKKDTEQASVYARSFYSTVTVPAESVMPSEKRILSLEIDDGLVEGISLVGMDSENAKVSIRSDEKYSYIGSDGKEKILTGDEILKALEGKAKGESKDLAATKNKAR</sequence>
<feature type="region of interest" description="Disordered" evidence="1">
    <location>
        <begin position="148"/>
        <end position="172"/>
    </location>
</feature>
<dbReference type="Proteomes" id="UP001198220">
    <property type="component" value="Unassembled WGS sequence"/>
</dbReference>
<accession>A0AAE3ACR5</accession>
<name>A0AAE3ACR5_9FIRM</name>
<proteinExistence type="predicted"/>
<evidence type="ECO:0000313" key="2">
    <source>
        <dbReference type="EMBL" id="MCC2127380.1"/>
    </source>
</evidence>
<evidence type="ECO:0000256" key="1">
    <source>
        <dbReference type="SAM" id="MobiDB-lite"/>
    </source>
</evidence>
<comment type="caution">
    <text evidence="2">The sequence shown here is derived from an EMBL/GenBank/DDBJ whole genome shotgun (WGS) entry which is preliminary data.</text>
</comment>
<gene>
    <name evidence="2" type="ORF">LKD36_14545</name>
</gene>
<evidence type="ECO:0000313" key="3">
    <source>
        <dbReference type="Proteomes" id="UP001198220"/>
    </source>
</evidence>
<dbReference type="AlphaFoldDB" id="A0AAE3ACR5"/>
<dbReference type="RefSeq" id="WP_308460052.1">
    <property type="nucleotide sequence ID" value="NZ_JAJEPS010000019.1"/>
</dbReference>
<keyword evidence="3" id="KW-1185">Reference proteome</keyword>
<protein>
    <submittedName>
        <fullName evidence="2">Uncharacterized protein</fullName>
    </submittedName>
</protein>